<sequence length="746" mass="81272">MIADINRTALCEGGDGDVNLLSLEQYEEAVQAGYIKAYKGKQYKNAVERYADGWRFNMESHRWQRLRGEQKCEAKLPVSQHEEQEEVANLVHKEELHRKNTMQRATSLPLYVYPSAASQLLLEAIPALRISRPEQGATYKAIKIDRAKSAPIGFSTATCYLEAPPQGIQLEVTPASSRLELFDILVVRDIGQLILCKHLTAEHRAALACTCALGKQLMASSDFRENLLFADCLKLTDEVFNNLVLHDAALNAEEGVALNMLDISGCKRLSWAAVRGALPHVGRAQDLCMLGGPFLEVTSDDAMQNLLTELRACTAAASFSLRFCIIGHGGLGRHERHEMMDRNASHLATILSTLSTPDPNLEIKELDLTVSCEIGSEGARALAETLTPNEQGMSIRSLIKLNLAGNQLCSENVTENFGPRTYDASGMNDLAHALALHSSSLHTLILADNNIGPEEVKELAVALTPKAGGVADDPKTALNTLNLNGNKLCGVEDDGGVTYDSSGIEALADALAFYRSLKTLDIRGNGITGDVAQQLAEAVLRHPCMKEFNNIMMQDIRYDKVTKLDLRRVDIGVPGALVLSKLLVYNGSLNTLYLGGNNIGPEGAKALAVALTPNAEGVFNTSLNALYLQNNDIDDEGAKALAYALTPNDEEGLFNTSLNTLDLGYNQIGPEGAKAFADALTPNKEGMINKSLNTLDISFNNLKTEGNATMQMVVRKHPNAATFKLLCNSKENYSRGRRSLLDRHRR</sequence>
<keyword evidence="3" id="KW-1185">Reference proteome</keyword>
<dbReference type="InterPro" id="IPR032675">
    <property type="entry name" value="LRR_dom_sf"/>
</dbReference>
<dbReference type="SMART" id="SM00368">
    <property type="entry name" value="LRR_RI"/>
    <property type="match status" value="9"/>
</dbReference>
<dbReference type="PANTHER" id="PTHR24114:SF2">
    <property type="entry name" value="F-BOX DOMAIN-CONTAINING PROTEIN-RELATED"/>
    <property type="match status" value="1"/>
</dbReference>
<dbReference type="InterPro" id="IPR001611">
    <property type="entry name" value="Leu-rich_rpt"/>
</dbReference>
<reference evidence="2 3" key="1">
    <citation type="journal article" date="2015" name="Genome Biol. Evol.">
        <title>Comparative Genomics of a Bacterivorous Green Alga Reveals Evolutionary Causalities and Consequences of Phago-Mixotrophic Mode of Nutrition.</title>
        <authorList>
            <person name="Burns J.A."/>
            <person name="Paasch A."/>
            <person name="Narechania A."/>
            <person name="Kim E."/>
        </authorList>
    </citation>
    <scope>NUCLEOTIDE SEQUENCE [LARGE SCALE GENOMIC DNA]</scope>
    <source>
        <strain evidence="2 3">PLY_AMNH</strain>
    </source>
</reference>
<dbReference type="EMBL" id="LGRX02005299">
    <property type="protein sequence ID" value="KAK3278747.1"/>
    <property type="molecule type" value="Genomic_DNA"/>
</dbReference>
<dbReference type="Proteomes" id="UP001190700">
    <property type="component" value="Unassembled WGS sequence"/>
</dbReference>
<evidence type="ECO:0000256" key="1">
    <source>
        <dbReference type="ARBA" id="ARBA00004430"/>
    </source>
</evidence>
<dbReference type="Pfam" id="PF13516">
    <property type="entry name" value="LRR_6"/>
    <property type="match status" value="7"/>
</dbReference>
<dbReference type="PANTHER" id="PTHR24114">
    <property type="entry name" value="LEUCINE RICH REPEAT FAMILY PROTEIN"/>
    <property type="match status" value="1"/>
</dbReference>
<dbReference type="Gene3D" id="3.80.10.10">
    <property type="entry name" value="Ribonuclease Inhibitor"/>
    <property type="match status" value="4"/>
</dbReference>
<comment type="caution">
    <text evidence="2">The sequence shown here is derived from an EMBL/GenBank/DDBJ whole genome shotgun (WGS) entry which is preliminary data.</text>
</comment>
<evidence type="ECO:0000313" key="3">
    <source>
        <dbReference type="Proteomes" id="UP001190700"/>
    </source>
</evidence>
<comment type="subcellular location">
    <subcellularLocation>
        <location evidence="1">Cytoplasm</location>
        <location evidence="1">Cytoskeleton</location>
        <location evidence="1">Cilium axoneme</location>
    </subcellularLocation>
</comment>
<proteinExistence type="predicted"/>
<gene>
    <name evidence="2" type="ORF">CYMTET_13332</name>
</gene>
<accession>A0AAE0LBA6</accession>
<dbReference type="AlphaFoldDB" id="A0AAE0LBA6"/>
<evidence type="ECO:0000313" key="2">
    <source>
        <dbReference type="EMBL" id="KAK3278747.1"/>
    </source>
</evidence>
<dbReference type="GO" id="GO:0005930">
    <property type="term" value="C:axoneme"/>
    <property type="evidence" value="ECO:0007669"/>
    <property type="project" value="UniProtKB-SubCell"/>
</dbReference>
<protein>
    <submittedName>
        <fullName evidence="2">Uncharacterized protein</fullName>
    </submittedName>
</protein>
<dbReference type="SUPFAM" id="SSF52047">
    <property type="entry name" value="RNI-like"/>
    <property type="match status" value="1"/>
</dbReference>
<name>A0AAE0LBA6_9CHLO</name>
<organism evidence="2 3">
    <name type="scientific">Cymbomonas tetramitiformis</name>
    <dbReference type="NCBI Taxonomy" id="36881"/>
    <lineage>
        <taxon>Eukaryota</taxon>
        <taxon>Viridiplantae</taxon>
        <taxon>Chlorophyta</taxon>
        <taxon>Pyramimonadophyceae</taxon>
        <taxon>Pyramimonadales</taxon>
        <taxon>Pyramimonadaceae</taxon>
        <taxon>Cymbomonas</taxon>
    </lineage>
</organism>
<dbReference type="InterPro" id="IPR052394">
    <property type="entry name" value="LRR-containing"/>
</dbReference>